<comment type="caution">
    <text evidence="2">The sequence shown here is derived from an EMBL/GenBank/DDBJ whole genome shotgun (WGS) entry which is preliminary data.</text>
</comment>
<keyword evidence="1" id="KW-1133">Transmembrane helix</keyword>
<evidence type="ECO:0008006" key="4">
    <source>
        <dbReference type="Google" id="ProtNLM"/>
    </source>
</evidence>
<evidence type="ECO:0000313" key="2">
    <source>
        <dbReference type="EMBL" id="RJF99850.1"/>
    </source>
</evidence>
<dbReference type="AlphaFoldDB" id="A0A3A3FW43"/>
<proteinExistence type="predicted"/>
<evidence type="ECO:0000256" key="1">
    <source>
        <dbReference type="SAM" id="Phobius"/>
    </source>
</evidence>
<sequence length="162" mass="19371">MIDPDFWETASFVVTVFGLPFAIFLFLFEQRKERDAEDEEAYQMLQNAYSDFLNIVLNNPDLQLRSATMSQNLTDEQRERTLIIYEMLIALFERAYIVSYEDDLKGVALRRWNSWDDYMREWCRREDFYYLLPQLLRGEDPDFAAYIRGVADEEHHGVLVAR</sequence>
<keyword evidence="1" id="KW-0472">Membrane</keyword>
<dbReference type="EMBL" id="QYUO01000001">
    <property type="protein sequence ID" value="RJF99850.1"/>
    <property type="molecule type" value="Genomic_DNA"/>
</dbReference>
<reference evidence="3" key="1">
    <citation type="submission" date="2018-09" db="EMBL/GenBank/DDBJ databases">
        <authorList>
            <person name="Zhu H."/>
        </authorList>
    </citation>
    <scope>NUCLEOTIDE SEQUENCE [LARGE SCALE GENOMIC DNA]</scope>
    <source>
        <strain evidence="3">K1R23-30</strain>
    </source>
</reference>
<dbReference type="Proteomes" id="UP000265955">
    <property type="component" value="Unassembled WGS sequence"/>
</dbReference>
<gene>
    <name evidence="2" type="ORF">D3871_00580</name>
</gene>
<dbReference type="OrthoDB" id="8560762at2"/>
<evidence type="ECO:0000313" key="3">
    <source>
        <dbReference type="Proteomes" id="UP000265955"/>
    </source>
</evidence>
<name>A0A3A3FW43_9BURK</name>
<keyword evidence="3" id="KW-1185">Reference proteome</keyword>
<keyword evidence="1" id="KW-0812">Transmembrane</keyword>
<organism evidence="2 3">
    <name type="scientific">Noviherbaspirillum saxi</name>
    <dbReference type="NCBI Taxonomy" id="2320863"/>
    <lineage>
        <taxon>Bacteria</taxon>
        <taxon>Pseudomonadati</taxon>
        <taxon>Pseudomonadota</taxon>
        <taxon>Betaproteobacteria</taxon>
        <taxon>Burkholderiales</taxon>
        <taxon>Oxalobacteraceae</taxon>
        <taxon>Noviherbaspirillum</taxon>
    </lineage>
</organism>
<protein>
    <recommendedName>
        <fullName evidence="4">DUF4760 domain-containing protein</fullName>
    </recommendedName>
</protein>
<feature type="transmembrane region" description="Helical" evidence="1">
    <location>
        <begin position="6"/>
        <end position="28"/>
    </location>
</feature>
<accession>A0A3A3FW43</accession>